<feature type="region of interest" description="Disordered" evidence="1">
    <location>
        <begin position="218"/>
        <end position="243"/>
    </location>
</feature>
<accession>A0A9P6MKQ3</accession>
<name>A0A9P6MKQ3_9FUNG</name>
<reference evidence="2" key="1">
    <citation type="journal article" date="2020" name="Fungal Divers.">
        <title>Resolving the Mortierellaceae phylogeny through synthesis of multi-gene phylogenetics and phylogenomics.</title>
        <authorList>
            <person name="Vandepol N."/>
            <person name="Liber J."/>
            <person name="Desiro A."/>
            <person name="Na H."/>
            <person name="Kennedy M."/>
            <person name="Barry K."/>
            <person name="Grigoriev I.V."/>
            <person name="Miller A.N."/>
            <person name="O'Donnell K."/>
            <person name="Stajich J.E."/>
            <person name="Bonito G."/>
        </authorList>
    </citation>
    <scope>NUCLEOTIDE SEQUENCE</scope>
    <source>
        <strain evidence="2">MES-2147</strain>
    </source>
</reference>
<evidence type="ECO:0000313" key="2">
    <source>
        <dbReference type="EMBL" id="KAG0006506.1"/>
    </source>
</evidence>
<evidence type="ECO:0000313" key="3">
    <source>
        <dbReference type="Proteomes" id="UP000749646"/>
    </source>
</evidence>
<keyword evidence="3" id="KW-1185">Reference proteome</keyword>
<feature type="region of interest" description="Disordered" evidence="1">
    <location>
        <begin position="261"/>
        <end position="337"/>
    </location>
</feature>
<feature type="compositionally biased region" description="Acidic residues" evidence="1">
    <location>
        <begin position="234"/>
        <end position="243"/>
    </location>
</feature>
<dbReference type="OrthoDB" id="2444045at2759"/>
<feature type="compositionally biased region" description="Polar residues" evidence="1">
    <location>
        <begin position="268"/>
        <end position="287"/>
    </location>
</feature>
<organism evidence="2 3">
    <name type="scientific">Modicella reniformis</name>
    <dbReference type="NCBI Taxonomy" id="1440133"/>
    <lineage>
        <taxon>Eukaryota</taxon>
        <taxon>Fungi</taxon>
        <taxon>Fungi incertae sedis</taxon>
        <taxon>Mucoromycota</taxon>
        <taxon>Mortierellomycotina</taxon>
        <taxon>Mortierellomycetes</taxon>
        <taxon>Mortierellales</taxon>
        <taxon>Mortierellaceae</taxon>
        <taxon>Modicella</taxon>
    </lineage>
</organism>
<gene>
    <name evidence="2" type="ORF">BGZ65_007253</name>
</gene>
<dbReference type="AlphaFoldDB" id="A0A9P6MKQ3"/>
<evidence type="ECO:0000256" key="1">
    <source>
        <dbReference type="SAM" id="MobiDB-lite"/>
    </source>
</evidence>
<proteinExistence type="predicted"/>
<comment type="caution">
    <text evidence="2">The sequence shown here is derived from an EMBL/GenBank/DDBJ whole genome shotgun (WGS) entry which is preliminary data.</text>
</comment>
<dbReference type="Proteomes" id="UP000749646">
    <property type="component" value="Unassembled WGS sequence"/>
</dbReference>
<sequence>MHPILTPRTLNNLEDILESVNLYHRLWDALHEWTPWFSYEMQKRAAQTRITRTTRQTQGGLAFPTPDRCQYVAVTGLATFRSQGAYFSADVTRIALDTVRNAIGNYYFLSKFPEEERPQDRNAIDYFSSILFHGDTEEIIRRRLGTTNATLAAEKVNQDKGVFIHKFLYNTTATKRFDGYSKKVTLQSSRDASKKFKLRGTICTNGLELHLLAYDTSSPRRRTQAATGQGQGDGDGEDEDNLLDDLLDMDDDFELDDALLLSDDDGSSTEGIETRTSQQPSKRSASPTPGPSKRRSKAPRTASPPSSPSGSEQGDSDDSESSGSEVSVTQTNINWKRGSRLLPNVEVTFATPSSCPPVGNTVVVGMDPGL</sequence>
<dbReference type="EMBL" id="JAAAHW010000105">
    <property type="protein sequence ID" value="KAG0006506.1"/>
    <property type="molecule type" value="Genomic_DNA"/>
</dbReference>
<protein>
    <submittedName>
        <fullName evidence="2">Uncharacterized protein</fullName>
    </submittedName>
</protein>